<dbReference type="InterPro" id="IPR051612">
    <property type="entry name" value="Teichoic_Acid_Biosynth"/>
</dbReference>
<keyword evidence="4 8" id="KW-0808">Transferase</keyword>
<dbReference type="InterPro" id="IPR043148">
    <property type="entry name" value="TagF_C"/>
</dbReference>
<evidence type="ECO:0000256" key="1">
    <source>
        <dbReference type="ARBA" id="ARBA00004202"/>
    </source>
</evidence>
<name>A0A0G0T6E2_9BACT</name>
<dbReference type="Gene3D" id="3.40.50.11820">
    <property type="match status" value="1"/>
</dbReference>
<evidence type="ECO:0000256" key="2">
    <source>
        <dbReference type="ARBA" id="ARBA00010488"/>
    </source>
</evidence>
<gene>
    <name evidence="8" type="ORF">UT77_C0001G0141</name>
</gene>
<organism evidence="8 9">
    <name type="scientific">Candidatus Daviesbacteria bacterium GW2011_GWC2_40_12</name>
    <dbReference type="NCBI Taxonomy" id="1618431"/>
    <lineage>
        <taxon>Bacteria</taxon>
        <taxon>Candidatus Daviesiibacteriota</taxon>
    </lineage>
</organism>
<evidence type="ECO:0000256" key="7">
    <source>
        <dbReference type="SAM" id="Phobius"/>
    </source>
</evidence>
<dbReference type="GO" id="GO:0047355">
    <property type="term" value="F:CDP-glycerol glycerophosphotransferase activity"/>
    <property type="evidence" value="ECO:0007669"/>
    <property type="project" value="InterPro"/>
</dbReference>
<dbReference type="GO" id="GO:0005886">
    <property type="term" value="C:plasma membrane"/>
    <property type="evidence" value="ECO:0007669"/>
    <property type="project" value="UniProtKB-SubCell"/>
</dbReference>
<feature type="transmembrane region" description="Helical" evidence="7">
    <location>
        <begin position="90"/>
        <end position="115"/>
    </location>
</feature>
<keyword evidence="3" id="KW-1003">Cell membrane</keyword>
<comment type="caution">
    <text evidence="8">The sequence shown here is derived from an EMBL/GenBank/DDBJ whole genome shotgun (WGS) entry which is preliminary data.</text>
</comment>
<evidence type="ECO:0000313" key="9">
    <source>
        <dbReference type="Proteomes" id="UP000034881"/>
    </source>
</evidence>
<dbReference type="GO" id="GO:0019350">
    <property type="term" value="P:teichoic acid biosynthetic process"/>
    <property type="evidence" value="ECO:0007669"/>
    <property type="project" value="UniProtKB-KW"/>
</dbReference>
<dbReference type="AlphaFoldDB" id="A0A0G0T6E2"/>
<keyword evidence="7" id="KW-1133">Transmembrane helix</keyword>
<accession>A0A0G0T6E2</accession>
<proteinExistence type="inferred from homology"/>
<dbReference type="Gene3D" id="3.40.50.12580">
    <property type="match status" value="1"/>
</dbReference>
<dbReference type="PANTHER" id="PTHR37316">
    <property type="entry name" value="TEICHOIC ACID GLYCEROL-PHOSPHATE PRIMASE"/>
    <property type="match status" value="1"/>
</dbReference>
<keyword evidence="6 7" id="KW-0472">Membrane</keyword>
<reference evidence="8 9" key="1">
    <citation type="journal article" date="2015" name="Nature">
        <title>rRNA introns, odd ribosomes, and small enigmatic genomes across a large radiation of phyla.</title>
        <authorList>
            <person name="Brown C.T."/>
            <person name="Hug L.A."/>
            <person name="Thomas B.C."/>
            <person name="Sharon I."/>
            <person name="Castelle C.J."/>
            <person name="Singh A."/>
            <person name="Wilkins M.J."/>
            <person name="Williams K.H."/>
            <person name="Banfield J.F."/>
        </authorList>
    </citation>
    <scope>NUCLEOTIDE SEQUENCE [LARGE SCALE GENOMIC DNA]</scope>
</reference>
<keyword evidence="5" id="KW-0777">Teichoic acid biosynthesis</keyword>
<dbReference type="PANTHER" id="PTHR37316:SF3">
    <property type="entry name" value="TEICHOIC ACID GLYCEROL-PHOSPHATE TRANSFERASE"/>
    <property type="match status" value="1"/>
</dbReference>
<comment type="similarity">
    <text evidence="2">Belongs to the CDP-glycerol glycerophosphotransferase family.</text>
</comment>
<dbReference type="InterPro" id="IPR007554">
    <property type="entry name" value="Glycerophosphate_synth"/>
</dbReference>
<evidence type="ECO:0000256" key="5">
    <source>
        <dbReference type="ARBA" id="ARBA00022944"/>
    </source>
</evidence>
<dbReference type="EMBL" id="LBYB01000001">
    <property type="protein sequence ID" value="KKR42690.1"/>
    <property type="molecule type" value="Genomic_DNA"/>
</dbReference>
<evidence type="ECO:0000256" key="3">
    <source>
        <dbReference type="ARBA" id="ARBA00022475"/>
    </source>
</evidence>
<dbReference type="Proteomes" id="UP000034881">
    <property type="component" value="Unassembled WGS sequence"/>
</dbReference>
<dbReference type="SUPFAM" id="SSF53756">
    <property type="entry name" value="UDP-Glycosyltransferase/glycogen phosphorylase"/>
    <property type="match status" value="1"/>
</dbReference>
<protein>
    <submittedName>
        <fullName evidence="8">CDP-glycerol:poly(Glycerophosphate)glycerophosphotransferase</fullName>
    </submittedName>
</protein>
<evidence type="ECO:0000256" key="6">
    <source>
        <dbReference type="ARBA" id="ARBA00023136"/>
    </source>
</evidence>
<evidence type="ECO:0000256" key="4">
    <source>
        <dbReference type="ARBA" id="ARBA00022679"/>
    </source>
</evidence>
<dbReference type="Pfam" id="PF04464">
    <property type="entry name" value="Glyphos_transf"/>
    <property type="match status" value="1"/>
</dbReference>
<dbReference type="InterPro" id="IPR043149">
    <property type="entry name" value="TagF_N"/>
</dbReference>
<comment type="subcellular location">
    <subcellularLocation>
        <location evidence="1">Cell membrane</location>
        <topology evidence="1">Peripheral membrane protein</topology>
    </subcellularLocation>
</comment>
<evidence type="ECO:0000313" key="8">
    <source>
        <dbReference type="EMBL" id="KKR42690.1"/>
    </source>
</evidence>
<sequence>MMSGMKPNMWKETCLFCKEIVHLFLYWIAHRMPLSNRIWIFGSWFGETYNDNSKYIFEYVNANLPDITAVWLSRKKDIVLNVRRRGYKAYCFYSLSGIWYALRAGVAIFCVGYTADLPGFCISNSKKLIQLWHGIGTKKIGVMNTKQKDTNKKIYPYIQNPYLTKIILRLSKILFNSTATKINHLVYKLELFQNYTFFPTLSPSTKKMAVESFNLPNEKVIITGSPRNDGLFGNKFIITGKISKIIEDVHNSNGFIGFYMPTHRQEGGEEMLKVINDNLRSCQKMLEEKNIYLFVKLHQFHQSESSSEHFKNIIYVSSQDLNDDIYPFLPKTDFLITDYSTIYIDYLLVNKPVVFLNYDLERYTALDRELFFPYEEVTPGPKVSSWEQLIPTLSKQLKKDNYKKQRQKMKEFFHTYPDGNSSRRIAEKIYNSFITASPKPRTLSAWMKARFASEARRAK</sequence>
<keyword evidence="7" id="KW-0812">Transmembrane</keyword>